<feature type="compositionally biased region" description="Low complexity" evidence="13">
    <location>
        <begin position="1744"/>
        <end position="1767"/>
    </location>
</feature>
<dbReference type="CDD" id="cd14424">
    <property type="entry name" value="CUE_Cue1p_like"/>
    <property type="match status" value="1"/>
</dbReference>
<dbReference type="Gene3D" id="1.10.560.10">
    <property type="entry name" value="GroEL-like equatorial domain"/>
    <property type="match status" value="1"/>
</dbReference>
<evidence type="ECO:0000256" key="13">
    <source>
        <dbReference type="SAM" id="MobiDB-lite"/>
    </source>
</evidence>
<dbReference type="InterPro" id="IPR051664">
    <property type="entry name" value="MYND-type_zinc_finger"/>
</dbReference>
<keyword evidence="4" id="KW-0963">Cytoplasm</keyword>
<dbReference type="InterPro" id="IPR027410">
    <property type="entry name" value="TCP-1-like_intermed_sf"/>
</dbReference>
<comment type="subcellular location">
    <subcellularLocation>
        <location evidence="1">Cytoplasm</location>
    </subcellularLocation>
</comment>
<feature type="compositionally biased region" description="Basic residues" evidence="13">
    <location>
        <begin position="1200"/>
        <end position="1210"/>
    </location>
</feature>
<sequence length="2014" mass="214687">MGDGQPTATDTLGFRPKNVSQDMLDTISNMFPDIPVDNIRYDLLRTGSVELTTNKILERGFLDPPPPSYFTLYPRTPASNSTTPANGASASSAVQPKTKETLISRYHLEERLVQSEKIEESEVGGKAAWEDTPEKREASLKERKTKMILAARQRMLAAAKEKEKEKEKEAVQQLFTLPKASNIQLFKEGYKHLQGLDEAVLRNIQAVNELSDLVKTSFGPNGACRRNKLLINHLGRLFVTSDAATIIREVEVVHPAAKLLVMASQAQEAEMGDATNLVIILAGEMLKRSEQLLVMGLVPSEIIKGYEMACAKALEELEKLSTSSLPSLIPPPSSSSSSSTKSSGQATVINALSSALKPPIASKQYSFEESLSSLVAEAALAVMPPNPKNFNVDNVRVVKIMGGSLPQSKVVRGMVFGREPEGQVKKVTRAKVAVFTSALDIAQTETKGTIFKEIADSGVKVIIAGSAVGDLALHYLNRFNIAVLKVLSKFDLRRVCRVVGATPLARVGAPTPEEAGYVDVFESIEIGGDRVTVVRQLVEGEEGYNPGSGGEKSRMATIVLRGATANHLDDLERAIDDGVNVIKSLIKDPRLVPGAGATELELARRVTDYGAGIKGLSQHSVKRFGEALEVVPRQLAENAMGGAKGNEVVSRLWALHESKEKDREGWGVDIEAETDGTLHAPSAAFYPILDSLIAKSWAIKLATEAAVSVLSVDSIIMSKPAGGPKIPQQNQYCERLLYSTTILRVKKLSLCHTTLYLPLAAALTNHVARDFRIPPGASPSPFSSLCWSDLLGSSGNMRESNFAFPVQNKACVCITSQLYDRRALDTTSPLPLFNSLTHLIYLTSTSARIREIMTMDGGLERLVRMLYDFCICPPPPENHGLFYGLAPPSARPAKLVPTLNPTSYDKHAAYRFSLGFQCLVNVGVRGNEAIRSRVVQAGTLEVVGCVLEAWLASKGFAVGPSGQGIGVGYGYGYGRRETREQRHARRHQRQMDDAAELARALQRQMNHTEIPATATITEVDTEEADSNNTTNNASSITTPTSASFEQGFDTNAPSRDRSGTVVAPRAYNTYGSGPRVPPERPAGPSPMNARNLVSRLYTPSLYNQASINDDRPNHAHIHNPVPSHSSSSSSIPISRTSRASPTPSSISASSTDASRPPSPPSTSTSRPDTETEGEDDVDMDVENQPIQSTSNVGSNGGQHQHQRTITHRGSRGTVRGSGRRNSTTTPASVPNQPSIGVDGGIPVGVGGMGGVPVGVNDGMLRGIGGIPMGVGVNDGMGMGGVTMGMGGIPMTMGGMGMEEGILIDVELQNNEDFAMGAPPGAPGAMTNPGGVGALGLQGDLGRFGAPPPAVDGDMSMSEGEGSYSRAQSAEPEDRDGDSEMAVDSMASTSTSSSLDRDMDVRSLDDRESQDPHEERATRSEGEETVSGLGLGASRSGTIRHRRDSHHNHEHSHRTYSTRPDVTPRAGVIGLPPASAGPLSNVPMMSSSRTVMPGDSGVAIGASSSMIMSTDDGQMGLNRGTGTIRERSGTVAPHQQQQNAAASGSSSNARRSNDPLRDLLDPRATFENVPNTSRPAQINLSGSSDSLTQNNRASWTPRERERGREVGLRGRDGQGEPQPARLPTASEADQTTIGPAQAQRLRSAASTGTGSVNTAGPPNGNASPASSTSGTIRGNAPAGTITATVSIASTPSHSQSHGHPASHPTPVSCPYRDEDVLLSLQLLAYLSKYPHVRQAFYKKRERFHPASGTPPASSVSSSTAPGTGASSRAKGKEREREREAAAANFAAAFASSGAGSSSGSRLFRAFSNATARGSGKDRDKQKEKEKDKEKDRVKGTDGEGPSGSAAPPQTNMFALVERFTFRPSSSELAEAANGGTPMLPRLPPEIQYWAAVIMRNACRKDDSRGGIRQCANMLCGKWETFPREFAKCRRCRKAKYCGKECQSTAWSAGHRFWCSVKDVEGEVDDAATATGVRTRNTDAAVNVANANQRIEIPVTGADQDGVDVRIGMRGGGTTD</sequence>
<dbReference type="GO" id="GO:0016887">
    <property type="term" value="F:ATP hydrolysis activity"/>
    <property type="evidence" value="ECO:0007669"/>
    <property type="project" value="InterPro"/>
</dbReference>
<feature type="compositionally biased region" description="Acidic residues" evidence="13">
    <location>
        <begin position="1170"/>
        <end position="1181"/>
    </location>
</feature>
<dbReference type="GO" id="GO:0051082">
    <property type="term" value="F:unfolded protein binding"/>
    <property type="evidence" value="ECO:0007669"/>
    <property type="project" value="InterPro"/>
</dbReference>
<dbReference type="GO" id="GO:0005737">
    <property type="term" value="C:cytoplasm"/>
    <property type="evidence" value="ECO:0007669"/>
    <property type="project" value="UniProtKB-SubCell"/>
</dbReference>
<keyword evidence="17" id="KW-1185">Reference proteome</keyword>
<feature type="compositionally biased region" description="Low complexity" evidence="13">
    <location>
        <begin position="1211"/>
        <end position="1225"/>
    </location>
</feature>
<feature type="compositionally biased region" description="Polar residues" evidence="13">
    <location>
        <begin position="1643"/>
        <end position="1671"/>
    </location>
</feature>
<feature type="region of interest" description="Disordered" evidence="13">
    <location>
        <begin position="1015"/>
        <end position="1090"/>
    </location>
</feature>
<evidence type="ECO:0000256" key="11">
    <source>
        <dbReference type="PROSITE-ProRule" id="PRU00134"/>
    </source>
</evidence>
<dbReference type="Proteomes" id="UP000559256">
    <property type="component" value="Unassembled WGS sequence"/>
</dbReference>
<feature type="compositionally biased region" description="Basic and acidic residues" evidence="13">
    <location>
        <begin position="1813"/>
        <end position="1836"/>
    </location>
</feature>
<dbReference type="GO" id="GO:0005524">
    <property type="term" value="F:ATP binding"/>
    <property type="evidence" value="ECO:0007669"/>
    <property type="project" value="UniProtKB-KW"/>
</dbReference>
<evidence type="ECO:0000256" key="4">
    <source>
        <dbReference type="ARBA" id="ARBA00022490"/>
    </source>
</evidence>
<evidence type="ECO:0000256" key="12">
    <source>
        <dbReference type="RuleBase" id="RU004187"/>
    </source>
</evidence>
<name>A0A8H5GK51_9AGAR</name>
<feature type="region of interest" description="Disordered" evidence="13">
    <location>
        <begin position="1807"/>
        <end position="1849"/>
    </location>
</feature>
<feature type="compositionally biased region" description="Polar residues" evidence="13">
    <location>
        <begin position="1567"/>
        <end position="1593"/>
    </location>
</feature>
<feature type="domain" description="MYND-type" evidence="14">
    <location>
        <begin position="1911"/>
        <end position="1953"/>
    </location>
</feature>
<comment type="similarity">
    <text evidence="2 12">Belongs to the TCP-1 chaperonin family.</text>
</comment>
<evidence type="ECO:0000259" key="15">
    <source>
        <dbReference type="PROSITE" id="PS51140"/>
    </source>
</evidence>
<evidence type="ECO:0000256" key="3">
    <source>
        <dbReference type="ARBA" id="ARBA00010655"/>
    </source>
</evidence>
<feature type="region of interest" description="Disordered" evidence="13">
    <location>
        <begin position="1104"/>
        <end position="1235"/>
    </location>
</feature>
<feature type="compositionally biased region" description="Basic and acidic residues" evidence="13">
    <location>
        <begin position="1550"/>
        <end position="1560"/>
    </location>
</feature>
<dbReference type="Pfam" id="PF01753">
    <property type="entry name" value="zf-MYND"/>
    <property type="match status" value="1"/>
</dbReference>
<feature type="compositionally biased region" description="Acidic residues" evidence="13">
    <location>
        <begin position="1370"/>
        <end position="1380"/>
    </location>
</feature>
<dbReference type="Gene3D" id="6.10.140.2220">
    <property type="match status" value="1"/>
</dbReference>
<evidence type="ECO:0000256" key="2">
    <source>
        <dbReference type="ARBA" id="ARBA00008020"/>
    </source>
</evidence>
<dbReference type="GO" id="GO:1990304">
    <property type="term" value="C:MUB1-RAD6-UBR2 ubiquitin ligase complex"/>
    <property type="evidence" value="ECO:0007669"/>
    <property type="project" value="TreeGrafter"/>
</dbReference>
<feature type="compositionally biased region" description="Low complexity" evidence="13">
    <location>
        <begin position="1026"/>
        <end position="1043"/>
    </location>
</feature>
<dbReference type="Pfam" id="PF02845">
    <property type="entry name" value="CUE"/>
    <property type="match status" value="1"/>
</dbReference>
<evidence type="ECO:0000313" key="16">
    <source>
        <dbReference type="EMBL" id="KAF5366220.1"/>
    </source>
</evidence>
<dbReference type="GO" id="GO:0006511">
    <property type="term" value="P:ubiquitin-dependent protein catabolic process"/>
    <property type="evidence" value="ECO:0007669"/>
    <property type="project" value="TreeGrafter"/>
</dbReference>
<evidence type="ECO:0000256" key="6">
    <source>
        <dbReference type="ARBA" id="ARBA00022741"/>
    </source>
</evidence>
<dbReference type="GO" id="GO:0008270">
    <property type="term" value="F:zinc ion binding"/>
    <property type="evidence" value="ECO:0007669"/>
    <property type="project" value="UniProtKB-KW"/>
</dbReference>
<keyword evidence="7 11" id="KW-0863">Zinc-finger</keyword>
<evidence type="ECO:0000256" key="7">
    <source>
        <dbReference type="ARBA" id="ARBA00022771"/>
    </source>
</evidence>
<dbReference type="InterPro" id="IPR012721">
    <property type="entry name" value="Chap_CCT_theta"/>
</dbReference>
<keyword evidence="10 12" id="KW-0143">Chaperone</keyword>
<evidence type="ECO:0000259" key="14">
    <source>
        <dbReference type="PROSITE" id="PS50865"/>
    </source>
</evidence>
<dbReference type="PROSITE" id="PS51140">
    <property type="entry name" value="CUE"/>
    <property type="match status" value="1"/>
</dbReference>
<feature type="region of interest" description="Disordered" evidence="13">
    <location>
        <begin position="1325"/>
        <end position="1463"/>
    </location>
</feature>
<dbReference type="InterPro" id="IPR003892">
    <property type="entry name" value="CUE"/>
</dbReference>
<evidence type="ECO:0000256" key="1">
    <source>
        <dbReference type="ARBA" id="ARBA00004496"/>
    </source>
</evidence>
<feature type="region of interest" description="Disordered" evidence="13">
    <location>
        <begin position="1508"/>
        <end position="1676"/>
    </location>
</feature>
<dbReference type="GO" id="GO:0140662">
    <property type="term" value="F:ATP-dependent protein folding chaperone"/>
    <property type="evidence" value="ECO:0007669"/>
    <property type="project" value="InterPro"/>
</dbReference>
<dbReference type="PANTHER" id="PTHR47442">
    <property type="entry name" value="MYND-TYPE ZINC FINGER PROTEIN MUB1"/>
    <property type="match status" value="1"/>
</dbReference>
<accession>A0A8H5GK51</accession>
<dbReference type="GO" id="GO:0007163">
    <property type="term" value="P:establishment or maintenance of cell polarity"/>
    <property type="evidence" value="ECO:0007669"/>
    <property type="project" value="TreeGrafter"/>
</dbReference>
<dbReference type="Gene3D" id="1.10.8.10">
    <property type="entry name" value="DNA helicase RuvA subunit, C-terminal domain"/>
    <property type="match status" value="1"/>
</dbReference>
<keyword evidence="8" id="KW-0862">Zinc</keyword>
<gene>
    <name evidence="16" type="ORF">D9758_005706</name>
</gene>
<dbReference type="CDD" id="cd03341">
    <property type="entry name" value="TCP1_theta"/>
    <property type="match status" value="1"/>
</dbReference>
<dbReference type="InterPro" id="IPR002893">
    <property type="entry name" value="Znf_MYND"/>
</dbReference>
<dbReference type="Pfam" id="PF00118">
    <property type="entry name" value="Cpn60_TCP1"/>
    <property type="match status" value="1"/>
</dbReference>
<feature type="compositionally biased region" description="Pro residues" evidence="13">
    <location>
        <begin position="1075"/>
        <end position="1084"/>
    </location>
</feature>
<dbReference type="SUPFAM" id="SSF54849">
    <property type="entry name" value="GroEL-intermediate domain like"/>
    <property type="match status" value="1"/>
</dbReference>
<feature type="compositionally biased region" description="Polar residues" evidence="13">
    <location>
        <begin position="77"/>
        <end position="95"/>
    </location>
</feature>
<feature type="domain" description="CUE" evidence="15">
    <location>
        <begin position="19"/>
        <end position="61"/>
    </location>
</feature>
<evidence type="ECO:0000256" key="9">
    <source>
        <dbReference type="ARBA" id="ARBA00022840"/>
    </source>
</evidence>
<feature type="region of interest" description="Disordered" evidence="13">
    <location>
        <begin position="1688"/>
        <end position="1707"/>
    </location>
</feature>
<evidence type="ECO:0000256" key="10">
    <source>
        <dbReference type="ARBA" id="ARBA00023186"/>
    </source>
</evidence>
<feature type="compositionally biased region" description="Basic and acidic residues" evidence="13">
    <location>
        <begin position="1769"/>
        <end position="1779"/>
    </location>
</feature>
<keyword evidence="9 12" id="KW-0067">ATP-binding</keyword>
<feature type="compositionally biased region" description="Polar residues" evidence="13">
    <location>
        <begin position="1184"/>
        <end position="1199"/>
    </location>
</feature>
<feature type="compositionally biased region" description="Basic and acidic residues" evidence="13">
    <location>
        <begin position="1394"/>
        <end position="1421"/>
    </location>
</feature>
<dbReference type="Gene3D" id="3.50.7.10">
    <property type="entry name" value="GroEL"/>
    <property type="match status" value="1"/>
</dbReference>
<evidence type="ECO:0000256" key="8">
    <source>
        <dbReference type="ARBA" id="ARBA00022833"/>
    </source>
</evidence>
<feature type="compositionally biased region" description="Basic residues" evidence="13">
    <location>
        <begin position="1437"/>
        <end position="1455"/>
    </location>
</feature>
<comment type="similarity">
    <text evidence="3">Belongs to the MUB1/samB family.</text>
</comment>
<feature type="region of interest" description="Disordered" evidence="13">
    <location>
        <begin position="1742"/>
        <end position="1779"/>
    </location>
</feature>
<keyword evidence="5" id="KW-0479">Metal-binding</keyword>
<dbReference type="InterPro" id="IPR027413">
    <property type="entry name" value="GROEL-like_equatorial_sf"/>
</dbReference>
<dbReference type="PRINTS" id="PR00304">
    <property type="entry name" value="TCOMPLEXTCP1"/>
</dbReference>
<dbReference type="SUPFAM" id="SSF144232">
    <property type="entry name" value="HIT/MYND zinc finger-like"/>
    <property type="match status" value="1"/>
</dbReference>
<evidence type="ECO:0000256" key="5">
    <source>
        <dbReference type="ARBA" id="ARBA00022723"/>
    </source>
</evidence>
<evidence type="ECO:0000313" key="17">
    <source>
        <dbReference type="Proteomes" id="UP000559256"/>
    </source>
</evidence>
<feature type="compositionally biased region" description="Basic and acidic residues" evidence="13">
    <location>
        <begin position="1596"/>
        <end position="1613"/>
    </location>
</feature>
<comment type="caution">
    <text evidence="16">The sequence shown here is derived from an EMBL/GenBank/DDBJ whole genome shotgun (WGS) entry which is preliminary data.</text>
</comment>
<proteinExistence type="inferred from homology"/>
<evidence type="ECO:0008006" key="18">
    <source>
        <dbReference type="Google" id="ProtNLM"/>
    </source>
</evidence>
<dbReference type="InterPro" id="IPR002423">
    <property type="entry name" value="Cpn60/GroEL/TCP-1"/>
</dbReference>
<feature type="region of interest" description="Disordered" evidence="13">
    <location>
        <begin position="76"/>
        <end position="95"/>
    </location>
</feature>
<dbReference type="SMART" id="SM00546">
    <property type="entry name" value="CUE"/>
    <property type="match status" value="1"/>
</dbReference>
<dbReference type="Gene3D" id="3.30.260.10">
    <property type="entry name" value="TCP-1-like chaperonin intermediate domain"/>
    <property type="match status" value="1"/>
</dbReference>
<feature type="compositionally biased region" description="Low complexity" evidence="13">
    <location>
        <begin position="1118"/>
        <end position="1166"/>
    </location>
</feature>
<dbReference type="EMBL" id="JAACJM010000024">
    <property type="protein sequence ID" value="KAF5366220.1"/>
    <property type="molecule type" value="Genomic_DNA"/>
</dbReference>
<feature type="compositionally biased region" description="Low complexity" evidence="13">
    <location>
        <begin position="1534"/>
        <end position="1549"/>
    </location>
</feature>
<protein>
    <recommendedName>
        <fullName evidence="18">CCT-theta</fullName>
    </recommendedName>
</protein>
<dbReference type="InterPro" id="IPR017998">
    <property type="entry name" value="Chaperone_TCP-1"/>
</dbReference>
<dbReference type="InterPro" id="IPR027409">
    <property type="entry name" value="GroEL-like_apical_dom_sf"/>
</dbReference>
<keyword evidence="6 12" id="KW-0547">Nucleotide-binding</keyword>
<dbReference type="PROSITE" id="PS50865">
    <property type="entry name" value="ZF_MYND_2"/>
    <property type="match status" value="1"/>
</dbReference>
<dbReference type="OrthoDB" id="1748577at2759"/>
<reference evidence="16 17" key="1">
    <citation type="journal article" date="2020" name="ISME J.">
        <title>Uncovering the hidden diversity of litter-decomposition mechanisms in mushroom-forming fungi.</title>
        <authorList>
            <person name="Floudas D."/>
            <person name="Bentzer J."/>
            <person name="Ahren D."/>
            <person name="Johansson T."/>
            <person name="Persson P."/>
            <person name="Tunlid A."/>
        </authorList>
    </citation>
    <scope>NUCLEOTIDE SEQUENCE [LARGE SCALE GENOMIC DNA]</scope>
    <source>
        <strain evidence="16 17">CBS 291.85</strain>
    </source>
</reference>
<organism evidence="16 17">
    <name type="scientific">Tetrapyrgos nigripes</name>
    <dbReference type="NCBI Taxonomy" id="182062"/>
    <lineage>
        <taxon>Eukaryota</taxon>
        <taxon>Fungi</taxon>
        <taxon>Dikarya</taxon>
        <taxon>Basidiomycota</taxon>
        <taxon>Agaricomycotina</taxon>
        <taxon>Agaricomycetes</taxon>
        <taxon>Agaricomycetidae</taxon>
        <taxon>Agaricales</taxon>
        <taxon>Marasmiineae</taxon>
        <taxon>Marasmiaceae</taxon>
        <taxon>Tetrapyrgos</taxon>
    </lineage>
</organism>
<dbReference type="SUPFAM" id="SSF52029">
    <property type="entry name" value="GroEL apical domain-like"/>
    <property type="match status" value="1"/>
</dbReference>
<dbReference type="GO" id="GO:0043130">
    <property type="term" value="F:ubiquitin binding"/>
    <property type="evidence" value="ECO:0007669"/>
    <property type="project" value="InterPro"/>
</dbReference>
<dbReference type="PANTHER" id="PTHR47442:SF1">
    <property type="entry name" value="MYND-TYPE ZINC FINGER PROTEIN MUB1"/>
    <property type="match status" value="1"/>
</dbReference>
<dbReference type="SUPFAM" id="SSF48592">
    <property type="entry name" value="GroEL equatorial domain-like"/>
    <property type="match status" value="1"/>
</dbReference>